<reference evidence="3" key="1">
    <citation type="submission" date="2025-08" db="UniProtKB">
        <authorList>
            <consortium name="RefSeq"/>
        </authorList>
    </citation>
    <scope>IDENTIFICATION</scope>
    <source>
        <tissue evidence="3">Seedling</tissue>
    </source>
</reference>
<accession>A0ABM3ZWG3</accession>
<evidence type="ECO:0000256" key="1">
    <source>
        <dbReference type="SAM" id="Phobius"/>
    </source>
</evidence>
<dbReference type="PANTHER" id="PTHR37216:SF1">
    <property type="entry name" value="EXPRESSED PROTEIN"/>
    <property type="match status" value="1"/>
</dbReference>
<organism evidence="2 3">
    <name type="scientific">Ziziphus jujuba</name>
    <name type="common">Chinese jujube</name>
    <name type="synonym">Ziziphus sativa</name>
    <dbReference type="NCBI Taxonomy" id="326968"/>
    <lineage>
        <taxon>Eukaryota</taxon>
        <taxon>Viridiplantae</taxon>
        <taxon>Streptophyta</taxon>
        <taxon>Embryophyta</taxon>
        <taxon>Tracheophyta</taxon>
        <taxon>Spermatophyta</taxon>
        <taxon>Magnoliopsida</taxon>
        <taxon>eudicotyledons</taxon>
        <taxon>Gunneridae</taxon>
        <taxon>Pentapetalae</taxon>
        <taxon>rosids</taxon>
        <taxon>fabids</taxon>
        <taxon>Rosales</taxon>
        <taxon>Rhamnaceae</taxon>
        <taxon>Paliureae</taxon>
        <taxon>Ziziphus</taxon>
    </lineage>
</organism>
<gene>
    <name evidence="3" type="primary">LOC107435879</name>
</gene>
<dbReference type="Pfam" id="PF25284">
    <property type="entry name" value="DUF7874"/>
    <property type="match status" value="1"/>
</dbReference>
<evidence type="ECO:0000313" key="3">
    <source>
        <dbReference type="RefSeq" id="XP_060668826.1"/>
    </source>
</evidence>
<dbReference type="InterPro" id="IPR057196">
    <property type="entry name" value="DUF7874"/>
</dbReference>
<dbReference type="RefSeq" id="XP_060668826.1">
    <property type="nucleotide sequence ID" value="XM_060812843.1"/>
</dbReference>
<sequence>MGQSLDKIAMDGWFIAEKHEEKKIKLIGPAVESCYGELEKHSDRDQTFDNFYQALCETVEKINEKLGSTQFRITKTDRLRDAYEKHHKEEEKPLTLQEFEEILREVIEETGIRGTGAKDTLIYTFGVPIAAFFIKQRLIPRAIPNVFFIPGITSLTVFLLSKFNKI</sequence>
<evidence type="ECO:0000313" key="2">
    <source>
        <dbReference type="Proteomes" id="UP001652623"/>
    </source>
</evidence>
<keyword evidence="2" id="KW-1185">Reference proteome</keyword>
<keyword evidence="1" id="KW-0812">Transmembrane</keyword>
<keyword evidence="1" id="KW-1133">Transmembrane helix</keyword>
<name>A0ABM3ZWG3_ZIZJJ</name>
<protein>
    <submittedName>
        <fullName evidence="3">Uncharacterized protein LOC107435879 isoform X1</fullName>
    </submittedName>
</protein>
<dbReference type="Proteomes" id="UP001652623">
    <property type="component" value="Chromosome 11"/>
</dbReference>
<dbReference type="GeneID" id="107435879"/>
<feature type="transmembrane region" description="Helical" evidence="1">
    <location>
        <begin position="142"/>
        <end position="161"/>
    </location>
</feature>
<dbReference type="PANTHER" id="PTHR37216">
    <property type="entry name" value="EXPRESSED PROTEIN"/>
    <property type="match status" value="1"/>
</dbReference>
<proteinExistence type="predicted"/>
<keyword evidence="1" id="KW-0472">Membrane</keyword>